<protein>
    <submittedName>
        <fullName evidence="4">Anti-sigma regulatory factor (Ser/Thr protein kinase)</fullName>
    </submittedName>
</protein>
<organism evidence="4 5">
    <name type="scientific">Actinocorallia herbida</name>
    <dbReference type="NCBI Taxonomy" id="58109"/>
    <lineage>
        <taxon>Bacteria</taxon>
        <taxon>Bacillati</taxon>
        <taxon>Actinomycetota</taxon>
        <taxon>Actinomycetes</taxon>
        <taxon>Streptosporangiales</taxon>
        <taxon>Thermomonosporaceae</taxon>
        <taxon>Actinocorallia</taxon>
    </lineage>
</organism>
<dbReference type="PANTHER" id="PTHR35526">
    <property type="entry name" value="ANTI-SIGMA-F FACTOR RSBW-RELATED"/>
    <property type="match status" value="1"/>
</dbReference>
<gene>
    <name evidence="4" type="ORF">EDD29_7431</name>
</gene>
<feature type="domain" description="Histidine kinase/HSP90-like ATPase" evidence="3">
    <location>
        <begin position="28"/>
        <end position="141"/>
    </location>
</feature>
<dbReference type="SUPFAM" id="SSF55874">
    <property type="entry name" value="ATPase domain of HSP90 chaperone/DNA topoisomerase II/histidine kinase"/>
    <property type="match status" value="1"/>
</dbReference>
<proteinExistence type="predicted"/>
<keyword evidence="1" id="KW-0418">Kinase</keyword>
<evidence type="ECO:0000313" key="5">
    <source>
        <dbReference type="Proteomes" id="UP000272400"/>
    </source>
</evidence>
<keyword evidence="5" id="KW-1185">Reference proteome</keyword>
<comment type="caution">
    <text evidence="4">The sequence shown here is derived from an EMBL/GenBank/DDBJ whole genome shotgun (WGS) entry which is preliminary data.</text>
</comment>
<dbReference type="PANTHER" id="PTHR35526:SF3">
    <property type="entry name" value="ANTI-SIGMA-F FACTOR RSBW"/>
    <property type="match status" value="1"/>
</dbReference>
<dbReference type="Gene3D" id="3.30.565.10">
    <property type="entry name" value="Histidine kinase-like ATPase, C-terminal domain"/>
    <property type="match status" value="1"/>
</dbReference>
<name>A0A3N1D883_9ACTN</name>
<dbReference type="InterPro" id="IPR050267">
    <property type="entry name" value="Anti-sigma-factor_SerPK"/>
</dbReference>
<feature type="region of interest" description="Disordered" evidence="2">
    <location>
        <begin position="1"/>
        <end position="30"/>
    </location>
</feature>
<dbReference type="Pfam" id="PF13581">
    <property type="entry name" value="HATPase_c_2"/>
    <property type="match status" value="1"/>
</dbReference>
<dbReference type="InterPro" id="IPR003594">
    <property type="entry name" value="HATPase_dom"/>
</dbReference>
<dbReference type="CDD" id="cd16936">
    <property type="entry name" value="HATPase_RsbW-like"/>
    <property type="match status" value="1"/>
</dbReference>
<reference evidence="4 5" key="1">
    <citation type="submission" date="2018-11" db="EMBL/GenBank/DDBJ databases">
        <title>Sequencing the genomes of 1000 actinobacteria strains.</title>
        <authorList>
            <person name="Klenk H.-P."/>
        </authorList>
    </citation>
    <scope>NUCLEOTIDE SEQUENCE [LARGE SCALE GENOMIC DNA]</scope>
    <source>
        <strain evidence="4 5">DSM 44254</strain>
    </source>
</reference>
<accession>A0A3N1D883</accession>
<evidence type="ECO:0000313" key="4">
    <source>
        <dbReference type="EMBL" id="ROO89725.1"/>
    </source>
</evidence>
<evidence type="ECO:0000259" key="3">
    <source>
        <dbReference type="Pfam" id="PF13581"/>
    </source>
</evidence>
<dbReference type="GO" id="GO:0004674">
    <property type="term" value="F:protein serine/threonine kinase activity"/>
    <property type="evidence" value="ECO:0007669"/>
    <property type="project" value="UniProtKB-KW"/>
</dbReference>
<dbReference type="RefSeq" id="WP_170201722.1">
    <property type="nucleotide sequence ID" value="NZ_RJKE01000001.1"/>
</dbReference>
<dbReference type="InterPro" id="IPR036890">
    <property type="entry name" value="HATPase_C_sf"/>
</dbReference>
<dbReference type="EMBL" id="RJKE01000001">
    <property type="protein sequence ID" value="ROO89725.1"/>
    <property type="molecule type" value="Genomic_DNA"/>
</dbReference>
<evidence type="ECO:0000256" key="1">
    <source>
        <dbReference type="ARBA" id="ARBA00022527"/>
    </source>
</evidence>
<keyword evidence="1" id="KW-0723">Serine/threonine-protein kinase</keyword>
<dbReference type="Proteomes" id="UP000272400">
    <property type="component" value="Unassembled WGS sequence"/>
</dbReference>
<sequence length="145" mass="15390">MAAMERQFPSRRSPRRSPLALPDGSGPRAARAHAASLAREFGVPEDARIALGLVVSELCTNAHLHARGPGMPHPTCSIRMGVGRCVLEVWDHLPWQDLRATAEAAGSPDGAESGRGLTIVTALAESWGVRPSARGGKVVWAVLAW</sequence>
<dbReference type="AlphaFoldDB" id="A0A3N1D883"/>
<evidence type="ECO:0000256" key="2">
    <source>
        <dbReference type="SAM" id="MobiDB-lite"/>
    </source>
</evidence>
<keyword evidence="1" id="KW-0808">Transferase</keyword>